<dbReference type="InterPro" id="IPR048538">
    <property type="entry name" value="Rrn7_cyclin_C"/>
</dbReference>
<keyword evidence="6" id="KW-0805">Transcription regulation</keyword>
<keyword evidence="5" id="KW-0862">Zinc</keyword>
<evidence type="ECO:0000256" key="8">
    <source>
        <dbReference type="ARBA" id="ARBA00023163"/>
    </source>
</evidence>
<dbReference type="GO" id="GO:0008270">
    <property type="term" value="F:zinc ion binding"/>
    <property type="evidence" value="ECO:0007669"/>
    <property type="project" value="UniProtKB-KW"/>
</dbReference>
<evidence type="ECO:0000256" key="6">
    <source>
        <dbReference type="ARBA" id="ARBA00023015"/>
    </source>
</evidence>
<evidence type="ECO:0000256" key="7">
    <source>
        <dbReference type="ARBA" id="ARBA00023125"/>
    </source>
</evidence>
<keyword evidence="8" id="KW-0804">Transcription</keyword>
<protein>
    <submittedName>
        <fullName evidence="14">Related to polymerase I core factor (CF) subunit</fullName>
    </submittedName>
</protein>
<dbReference type="Pfam" id="PF11781">
    <property type="entry name" value="Zn_ribbon_RRN7"/>
    <property type="match status" value="1"/>
</dbReference>
<feature type="region of interest" description="Disordered" evidence="10">
    <location>
        <begin position="46"/>
        <end position="71"/>
    </location>
</feature>
<evidence type="ECO:0000256" key="4">
    <source>
        <dbReference type="ARBA" id="ARBA00022771"/>
    </source>
</evidence>
<keyword evidence="4" id="KW-0863">Zinc-finger</keyword>
<evidence type="ECO:0000259" key="13">
    <source>
        <dbReference type="Pfam" id="PF20645"/>
    </source>
</evidence>
<dbReference type="PANTHER" id="PTHR31576:SF2">
    <property type="entry name" value="TATA BOX-BINDING PROTEIN-ASSOCIATED FACTOR RNA POLYMERASE I SUBUNIT B"/>
    <property type="match status" value="1"/>
</dbReference>
<evidence type="ECO:0000256" key="10">
    <source>
        <dbReference type="SAM" id="MobiDB-lite"/>
    </source>
</evidence>
<comment type="similarity">
    <text evidence="2">Belongs to the RRN7/TAF1B family.</text>
</comment>
<dbReference type="STRING" id="914237.A0A1E1KS43"/>
<dbReference type="Pfam" id="PF20645">
    <property type="entry name" value="Rrn7_cyclin_C"/>
    <property type="match status" value="1"/>
</dbReference>
<evidence type="ECO:0000313" key="15">
    <source>
        <dbReference type="Proteomes" id="UP000178129"/>
    </source>
</evidence>
<organism evidence="14 15">
    <name type="scientific">Rhynchosporium graminicola</name>
    <dbReference type="NCBI Taxonomy" id="2792576"/>
    <lineage>
        <taxon>Eukaryota</taxon>
        <taxon>Fungi</taxon>
        <taxon>Dikarya</taxon>
        <taxon>Ascomycota</taxon>
        <taxon>Pezizomycotina</taxon>
        <taxon>Leotiomycetes</taxon>
        <taxon>Helotiales</taxon>
        <taxon>Ploettnerulaceae</taxon>
        <taxon>Rhynchosporium</taxon>
    </lineage>
</organism>
<evidence type="ECO:0000313" key="14">
    <source>
        <dbReference type="EMBL" id="CZT00831.1"/>
    </source>
</evidence>
<evidence type="ECO:0000259" key="11">
    <source>
        <dbReference type="Pfam" id="PF11781"/>
    </source>
</evidence>
<dbReference type="Proteomes" id="UP000178129">
    <property type="component" value="Unassembled WGS sequence"/>
</dbReference>
<evidence type="ECO:0000256" key="9">
    <source>
        <dbReference type="ARBA" id="ARBA00023242"/>
    </source>
</evidence>
<dbReference type="GO" id="GO:0001164">
    <property type="term" value="F:RNA polymerase I core promoter sequence-specific DNA binding"/>
    <property type="evidence" value="ECO:0007669"/>
    <property type="project" value="InterPro"/>
</dbReference>
<comment type="subcellular location">
    <subcellularLocation>
        <location evidence="1">Nucleus</location>
        <location evidence="1">Nucleolus</location>
    </subcellularLocation>
</comment>
<sequence length="527" mass="59924">MSSHIEYQRFPREESCAEEGCRARKFYIEDGKKFCLRGHEQAGFTQTQQDEDDWNAQGKKSRKKKEEKERIETTLSGGAARDLYLQCYQLILWKQAHYLVTNLGLPKEVQITVRDLWGIRLGLLPPSKDVKSPSGSGTGTMLFSSTGEGDNTDTDGTTQRSTGSRRSRKSAVAEDKLPKLVETLATCYLVTLLLKIPVTVEDFRKWAIEDRIIYNRAIQEIPKEMRSKLPAHFHAALEIRAPLQGAKLHRGIASLAAFYNKEYNMEFKVNIPLLTYRFMKDLCLPVEVHPTTCRLQALINIDISYHAHLTGTSGATPYPEVQLMGLVVIATKLLHPFDDIKRAPGSYSDPSAVKVDWSRWVELTAPERMTGLARGEAINVKETDVWEMNPEKIDNYLDWYQRMWIDDKKPKLSEELLQHFPLDDVPPPAAEHDPRMDQDLKRLKDIQGSLILQKPISIEEAKGSDMVRSGEQYERYRTVESLPKEALAFFSMAASKVGISLDTLVRTVFQLETQFEKCRLANLKGSG</sequence>
<dbReference type="InterPro" id="IPR048540">
    <property type="entry name" value="Rrn7_cyclin_N"/>
</dbReference>
<dbReference type="GO" id="GO:0070860">
    <property type="term" value="C:RNA polymerase I core factor complex"/>
    <property type="evidence" value="ECO:0007669"/>
    <property type="project" value="InterPro"/>
</dbReference>
<keyword evidence="15" id="KW-1185">Reference proteome</keyword>
<dbReference type="EMBL" id="FJUW01000020">
    <property type="protein sequence ID" value="CZT00831.1"/>
    <property type="molecule type" value="Genomic_DNA"/>
</dbReference>
<keyword evidence="7" id="KW-0238">DNA-binding</keyword>
<evidence type="ECO:0000256" key="3">
    <source>
        <dbReference type="ARBA" id="ARBA00022723"/>
    </source>
</evidence>
<evidence type="ECO:0000259" key="12">
    <source>
        <dbReference type="Pfam" id="PF20644"/>
    </source>
</evidence>
<evidence type="ECO:0000256" key="5">
    <source>
        <dbReference type="ARBA" id="ARBA00022833"/>
    </source>
</evidence>
<dbReference type="Pfam" id="PF20644">
    <property type="entry name" value="Rrn7_cyclin_N"/>
    <property type="match status" value="1"/>
</dbReference>
<keyword evidence="3" id="KW-0479">Metal-binding</keyword>
<proteinExistence type="inferred from homology"/>
<accession>A0A1E1KS43</accession>
<reference evidence="15" key="1">
    <citation type="submission" date="2016-03" db="EMBL/GenBank/DDBJ databases">
        <authorList>
            <person name="Ploux O."/>
        </authorList>
    </citation>
    <scope>NUCLEOTIDE SEQUENCE [LARGE SCALE GENOMIC DNA]</scope>
    <source>
        <strain evidence="15">UK7</strain>
    </source>
</reference>
<gene>
    <name evidence="14" type="ORF">RCO7_03157</name>
</gene>
<name>A0A1E1KS43_9HELO</name>
<comment type="caution">
    <text evidence="14">The sequence shown here is derived from an EMBL/GenBank/DDBJ whole genome shotgun (WGS) entry which is preliminary data.</text>
</comment>
<feature type="domain" description="RRN7-type" evidence="11">
    <location>
        <begin position="11"/>
        <end position="43"/>
    </location>
</feature>
<dbReference type="InParanoid" id="A0A1E1KS43"/>
<feature type="domain" description="Rrn7/TAF1B N-terminal cyclin" evidence="12">
    <location>
        <begin position="88"/>
        <end position="223"/>
    </location>
</feature>
<feature type="domain" description="Rrn7/TAF1B C-terminal cyclin" evidence="13">
    <location>
        <begin position="242"/>
        <end position="404"/>
    </location>
</feature>
<evidence type="ECO:0000256" key="2">
    <source>
        <dbReference type="ARBA" id="ARBA00006899"/>
    </source>
</evidence>
<dbReference type="InterPro" id="IPR033599">
    <property type="entry name" value="TAF1B/Rrn7"/>
</dbReference>
<feature type="region of interest" description="Disordered" evidence="10">
    <location>
        <begin position="128"/>
        <end position="170"/>
    </location>
</feature>
<dbReference type="InterPro" id="IPR021752">
    <property type="entry name" value="TF_Rrn7_Zf"/>
</dbReference>
<evidence type="ECO:0000256" key="1">
    <source>
        <dbReference type="ARBA" id="ARBA00004604"/>
    </source>
</evidence>
<dbReference type="PANTHER" id="PTHR31576">
    <property type="entry name" value="TATA BOX-BINDING PROTEIN-ASSOCIATED FACTOR RNA POLYMERASE I SUBUNIT B"/>
    <property type="match status" value="1"/>
</dbReference>
<keyword evidence="9" id="KW-0539">Nucleus</keyword>
<feature type="compositionally biased region" description="Polar residues" evidence="10">
    <location>
        <begin position="133"/>
        <end position="145"/>
    </location>
</feature>
<dbReference type="GO" id="GO:0042790">
    <property type="term" value="P:nucleolar large rRNA transcription by RNA polymerase I"/>
    <property type="evidence" value="ECO:0007669"/>
    <property type="project" value="TreeGrafter"/>
</dbReference>
<dbReference type="AlphaFoldDB" id="A0A1E1KS43"/>
<feature type="compositionally biased region" description="Low complexity" evidence="10">
    <location>
        <begin position="146"/>
        <end position="162"/>
    </location>
</feature>
<dbReference type="FunCoup" id="A0A1E1KS43">
    <property type="interactions" value="37"/>
</dbReference>